<feature type="region of interest" description="Disordered" evidence="1">
    <location>
        <begin position="66"/>
        <end position="125"/>
    </location>
</feature>
<dbReference type="EMBL" id="JBBNAG010000004">
    <property type="protein sequence ID" value="KAK9140758.1"/>
    <property type="molecule type" value="Genomic_DNA"/>
</dbReference>
<proteinExistence type="predicted"/>
<protein>
    <submittedName>
        <fullName evidence="2">Uncharacterized protein</fullName>
    </submittedName>
</protein>
<reference evidence="2 3" key="1">
    <citation type="submission" date="2024-01" db="EMBL/GenBank/DDBJ databases">
        <title>Genome assemblies of Stephania.</title>
        <authorList>
            <person name="Yang L."/>
        </authorList>
    </citation>
    <scope>NUCLEOTIDE SEQUENCE [LARGE SCALE GENOMIC DNA]</scope>
    <source>
        <strain evidence="2">JXDWG</strain>
        <tissue evidence="2">Leaf</tissue>
    </source>
</reference>
<accession>A0AAP0JV20</accession>
<evidence type="ECO:0000256" key="1">
    <source>
        <dbReference type="SAM" id="MobiDB-lite"/>
    </source>
</evidence>
<organism evidence="2 3">
    <name type="scientific">Stephania cephalantha</name>
    <dbReference type="NCBI Taxonomy" id="152367"/>
    <lineage>
        <taxon>Eukaryota</taxon>
        <taxon>Viridiplantae</taxon>
        <taxon>Streptophyta</taxon>
        <taxon>Embryophyta</taxon>
        <taxon>Tracheophyta</taxon>
        <taxon>Spermatophyta</taxon>
        <taxon>Magnoliopsida</taxon>
        <taxon>Ranunculales</taxon>
        <taxon>Menispermaceae</taxon>
        <taxon>Menispermoideae</taxon>
        <taxon>Cissampelideae</taxon>
        <taxon>Stephania</taxon>
    </lineage>
</organism>
<gene>
    <name evidence="2" type="ORF">Scep_010439</name>
</gene>
<name>A0AAP0JV20_9MAGN</name>
<evidence type="ECO:0000313" key="3">
    <source>
        <dbReference type="Proteomes" id="UP001419268"/>
    </source>
</evidence>
<evidence type="ECO:0000313" key="2">
    <source>
        <dbReference type="EMBL" id="KAK9140758.1"/>
    </source>
</evidence>
<dbReference type="AlphaFoldDB" id="A0AAP0JV20"/>
<dbReference type="Proteomes" id="UP001419268">
    <property type="component" value="Unassembled WGS sequence"/>
</dbReference>
<comment type="caution">
    <text evidence="2">The sequence shown here is derived from an EMBL/GenBank/DDBJ whole genome shotgun (WGS) entry which is preliminary data.</text>
</comment>
<keyword evidence="3" id="KW-1185">Reference proteome</keyword>
<sequence length="145" mass="15073">MTGLTPAHVVGLRHLSARAASAAATKSSPTSATSIPVLPGLFGSESARAEAEFGFSFPPDSRRICTLRGLPVSPASSTGAPPPPPASNSGLPRPPHRRRLPPNRLQLPLATDPKATYPNSLSLSLSSGQIWPYSMARSGQEKGRG</sequence>